<evidence type="ECO:0000259" key="1">
    <source>
        <dbReference type="Pfam" id="PF20150"/>
    </source>
</evidence>
<evidence type="ECO:0000313" key="3">
    <source>
        <dbReference type="Proteomes" id="UP000235371"/>
    </source>
</evidence>
<evidence type="ECO:0000313" key="2">
    <source>
        <dbReference type="EMBL" id="PMD50738.1"/>
    </source>
</evidence>
<dbReference type="Proteomes" id="UP000235371">
    <property type="component" value="Unassembled WGS sequence"/>
</dbReference>
<dbReference type="GeneID" id="36595695"/>
<sequence>MPNGTPSEAGDTTAAFTLFPDLPAELRLKISHHALSNPRIIALNINHHHHLWQLTAPHPLLYTNHESRTCALRTQTRHYRSKPRVPKLFLNTRIDYLFLTDLATLKYTLESNVNHPGRPGGSNAMANSVRRLAVPLAAFETLLKQQQRTQQYQPSVPGLLRAFPNLEEAVLVVGERKDAREEVLRLGDLEFVMPAGFNVPRAGVLVELCVWTFQPWRAFEHLLGVEMLEDAVGQWVEGLATKRDGLDAVKVPNFSIREVKSASRSNT</sequence>
<dbReference type="OrthoDB" id="3510536at2759"/>
<protein>
    <recommendedName>
        <fullName evidence="1">2EXR domain-containing protein</fullName>
    </recommendedName>
</protein>
<feature type="domain" description="2EXR" evidence="1">
    <location>
        <begin position="16"/>
        <end position="97"/>
    </location>
</feature>
<name>A0A2J6SIZ0_9HELO</name>
<dbReference type="Pfam" id="PF20150">
    <property type="entry name" value="2EXR"/>
    <property type="match status" value="1"/>
</dbReference>
<dbReference type="InterPro" id="IPR045518">
    <property type="entry name" value="2EXR"/>
</dbReference>
<organism evidence="2 3">
    <name type="scientific">Hyaloscypha bicolor E</name>
    <dbReference type="NCBI Taxonomy" id="1095630"/>
    <lineage>
        <taxon>Eukaryota</taxon>
        <taxon>Fungi</taxon>
        <taxon>Dikarya</taxon>
        <taxon>Ascomycota</taxon>
        <taxon>Pezizomycotina</taxon>
        <taxon>Leotiomycetes</taxon>
        <taxon>Helotiales</taxon>
        <taxon>Hyaloscyphaceae</taxon>
        <taxon>Hyaloscypha</taxon>
        <taxon>Hyaloscypha bicolor</taxon>
    </lineage>
</organism>
<dbReference type="RefSeq" id="XP_024727642.1">
    <property type="nucleotide sequence ID" value="XM_024887619.1"/>
</dbReference>
<dbReference type="EMBL" id="KZ613913">
    <property type="protein sequence ID" value="PMD50738.1"/>
    <property type="molecule type" value="Genomic_DNA"/>
</dbReference>
<gene>
    <name evidence="2" type="ORF">K444DRAFT_670390</name>
</gene>
<keyword evidence="3" id="KW-1185">Reference proteome</keyword>
<dbReference type="InParanoid" id="A0A2J6SIZ0"/>
<reference evidence="2 3" key="1">
    <citation type="submission" date="2016-04" db="EMBL/GenBank/DDBJ databases">
        <title>A degradative enzymes factory behind the ericoid mycorrhizal symbiosis.</title>
        <authorList>
            <consortium name="DOE Joint Genome Institute"/>
            <person name="Martino E."/>
            <person name="Morin E."/>
            <person name="Grelet G."/>
            <person name="Kuo A."/>
            <person name="Kohler A."/>
            <person name="Daghino S."/>
            <person name="Barry K."/>
            <person name="Choi C."/>
            <person name="Cichocki N."/>
            <person name="Clum A."/>
            <person name="Copeland A."/>
            <person name="Hainaut M."/>
            <person name="Haridas S."/>
            <person name="Labutti K."/>
            <person name="Lindquist E."/>
            <person name="Lipzen A."/>
            <person name="Khouja H.-R."/>
            <person name="Murat C."/>
            <person name="Ohm R."/>
            <person name="Olson A."/>
            <person name="Spatafora J."/>
            <person name="Veneault-Fourrey C."/>
            <person name="Henrissat B."/>
            <person name="Grigoriev I."/>
            <person name="Martin F."/>
            <person name="Perotto S."/>
        </authorList>
    </citation>
    <scope>NUCLEOTIDE SEQUENCE [LARGE SCALE GENOMIC DNA]</scope>
    <source>
        <strain evidence="2 3">E</strain>
    </source>
</reference>
<accession>A0A2J6SIZ0</accession>
<dbReference type="PANTHER" id="PTHR35910">
    <property type="entry name" value="2EXR DOMAIN-CONTAINING PROTEIN"/>
    <property type="match status" value="1"/>
</dbReference>
<dbReference type="PANTHER" id="PTHR35910:SF6">
    <property type="entry name" value="2EXR DOMAIN-CONTAINING PROTEIN"/>
    <property type="match status" value="1"/>
</dbReference>
<proteinExistence type="predicted"/>
<dbReference type="AlphaFoldDB" id="A0A2J6SIZ0"/>